<organism evidence="1 2">
    <name type="scientific">Lachancea dasiensis</name>
    <dbReference type="NCBI Taxonomy" id="1072105"/>
    <lineage>
        <taxon>Eukaryota</taxon>
        <taxon>Fungi</taxon>
        <taxon>Dikarya</taxon>
        <taxon>Ascomycota</taxon>
        <taxon>Saccharomycotina</taxon>
        <taxon>Saccharomycetes</taxon>
        <taxon>Saccharomycetales</taxon>
        <taxon>Saccharomycetaceae</taxon>
        <taxon>Lachancea</taxon>
    </lineage>
</organism>
<dbReference type="Proteomes" id="UP000190274">
    <property type="component" value="Chromosome B"/>
</dbReference>
<keyword evidence="2" id="KW-1185">Reference proteome</keyword>
<accession>A0A1G4IW03</accession>
<dbReference type="GO" id="GO:1901089">
    <property type="term" value="P:acetate ester metabolic process involved in fermentation"/>
    <property type="evidence" value="ECO:0007669"/>
    <property type="project" value="EnsemblFungi"/>
</dbReference>
<dbReference type="GO" id="GO:0008202">
    <property type="term" value="P:steroid metabolic process"/>
    <property type="evidence" value="ECO:0007669"/>
    <property type="project" value="EnsemblFungi"/>
</dbReference>
<dbReference type="GO" id="GO:0009636">
    <property type="term" value="P:response to toxic substance"/>
    <property type="evidence" value="ECO:0007669"/>
    <property type="project" value="EnsemblFungi"/>
</dbReference>
<dbReference type="GO" id="GO:0005789">
    <property type="term" value="C:endoplasmic reticulum membrane"/>
    <property type="evidence" value="ECO:0007669"/>
    <property type="project" value="EnsemblFungi"/>
</dbReference>
<dbReference type="InterPro" id="IPR010828">
    <property type="entry name" value="Atf2/Sli1-like"/>
</dbReference>
<dbReference type="InterPro" id="IPR052058">
    <property type="entry name" value="Alcohol_O-acetyltransferase"/>
</dbReference>
<evidence type="ECO:0000313" key="1">
    <source>
        <dbReference type="EMBL" id="SCU80978.1"/>
    </source>
</evidence>
<dbReference type="PANTHER" id="PTHR28037:SF1">
    <property type="entry name" value="ALCOHOL O-ACETYLTRANSFERASE 1-RELATED"/>
    <property type="match status" value="1"/>
</dbReference>
<dbReference type="STRING" id="1266660.A0A1G4IW03"/>
<dbReference type="GO" id="GO:0004026">
    <property type="term" value="F:alcohol O-acetyltransferase activity"/>
    <property type="evidence" value="ECO:0007669"/>
    <property type="project" value="EnsemblFungi"/>
</dbReference>
<dbReference type="OrthoDB" id="3979966at2759"/>
<evidence type="ECO:0000313" key="2">
    <source>
        <dbReference type="Proteomes" id="UP000190274"/>
    </source>
</evidence>
<reference evidence="2" key="1">
    <citation type="submission" date="2016-03" db="EMBL/GenBank/DDBJ databases">
        <authorList>
            <person name="Devillers H."/>
        </authorList>
    </citation>
    <scope>NUCLEOTIDE SEQUENCE [LARGE SCALE GENOMIC DNA]</scope>
</reference>
<sequence length="517" mass="59003">MEFEQASFLQEMQEHGHARELGHLENYFTLCQRQDLYSNFSMYCELSNSCTVDELAYALRTICLQNPILVHTVIPRNWPDHASFYASEEFLSKPVASHEYMRLLDSVRVSDLLMNDQEEYQEVVTKILELFTRSGGKYTSEIFDVVSRIRVPYGDPSKPNWRILCLPGKDKNTWSKFLYISNHCSSDGTSAVNLFKDLSARLSKMPEVLDRSGVIFDYSADFHRLGKLPAPIDERLDYKPPLTYLPRFFANSFVRNRLGYYSKGPVVSRITNPDEGNSVYSHFVHFTPGEVQAIKNKIQRQTSSHCTMTPFLQACWLVAMYKFGKVFSGSMREWFIDVVIPMHTSQLLPADEEIRSMYRYGSNIGGTHYNYLISSLNIGNDKQAFWSLVEYYNNVFCGAKAKGDYLYPLGMLMLDAVCQKSNVDKLAVEDLVGFPRQGVVLSNVGYVKQDHSIQDFRVQDLVFSQTLGSLRHSFTLSACTTDTSGMTLVMCGAYGALPTKKDWINLCELFKSEVLTI</sequence>
<proteinExistence type="predicted"/>
<protein>
    <submittedName>
        <fullName evidence="1">LADA_0B10550g1_1</fullName>
    </submittedName>
</protein>
<name>A0A1G4IW03_9SACH</name>
<dbReference type="EMBL" id="LT598456">
    <property type="protein sequence ID" value="SCU80978.1"/>
    <property type="molecule type" value="Genomic_DNA"/>
</dbReference>
<dbReference type="Pfam" id="PF07247">
    <property type="entry name" value="AATase"/>
    <property type="match status" value="1"/>
</dbReference>
<gene>
    <name evidence="1" type="ORF">LADA_0B10550G</name>
</gene>
<dbReference type="AlphaFoldDB" id="A0A1G4IW03"/>
<dbReference type="GO" id="GO:0008080">
    <property type="term" value="F:N-acetyltransferase activity"/>
    <property type="evidence" value="ECO:0007669"/>
    <property type="project" value="TreeGrafter"/>
</dbReference>
<dbReference type="PANTHER" id="PTHR28037">
    <property type="entry name" value="ALCOHOL O-ACETYLTRANSFERASE 1-RELATED"/>
    <property type="match status" value="1"/>
</dbReference>